<protein>
    <submittedName>
        <fullName evidence="1">Uncharacterized protein</fullName>
    </submittedName>
</protein>
<proteinExistence type="predicted"/>
<dbReference type="Proteomes" id="UP000438448">
    <property type="component" value="Unassembled WGS sequence"/>
</dbReference>
<reference evidence="1 2" key="1">
    <citation type="submission" date="2019-10" db="EMBL/GenBank/DDBJ databases">
        <title>Nocardia macrotermitis sp. nov. and Nocardia aurantia sp. nov., isolated from the gut of fungus growing-termite Macrotermes natalensis.</title>
        <authorList>
            <person name="Benndorf R."/>
            <person name="Schwitalla J."/>
            <person name="Martin K."/>
            <person name="De Beer W."/>
            <person name="Kaster A.-K."/>
            <person name="Vollmers J."/>
            <person name="Poulsen M."/>
            <person name="Beemelmanns C."/>
        </authorList>
    </citation>
    <scope>NUCLEOTIDE SEQUENCE [LARGE SCALE GENOMIC DNA]</scope>
    <source>
        <strain evidence="1 2">RB20</strain>
    </source>
</reference>
<sequence length="43" mass="4912">MMQRARPISQSIPAQVRSIFHAGNEIVANKRQVIVPHRPLIHN</sequence>
<evidence type="ECO:0000313" key="1">
    <source>
        <dbReference type="EMBL" id="MQY19697.1"/>
    </source>
</evidence>
<dbReference type="EMBL" id="WEGK01000005">
    <property type="protein sequence ID" value="MQY19697.1"/>
    <property type="molecule type" value="Genomic_DNA"/>
</dbReference>
<evidence type="ECO:0000313" key="2">
    <source>
        <dbReference type="Proteomes" id="UP000438448"/>
    </source>
</evidence>
<dbReference type="AlphaFoldDB" id="A0A7K0D1W1"/>
<comment type="caution">
    <text evidence="1">The sequence shown here is derived from an EMBL/GenBank/DDBJ whole genome shotgun (WGS) entry which is preliminary data.</text>
</comment>
<gene>
    <name evidence="1" type="ORF">NRB20_27900</name>
</gene>
<organism evidence="1 2">
    <name type="scientific">Nocardia macrotermitis</name>
    <dbReference type="NCBI Taxonomy" id="2585198"/>
    <lineage>
        <taxon>Bacteria</taxon>
        <taxon>Bacillati</taxon>
        <taxon>Actinomycetota</taxon>
        <taxon>Actinomycetes</taxon>
        <taxon>Mycobacteriales</taxon>
        <taxon>Nocardiaceae</taxon>
        <taxon>Nocardia</taxon>
    </lineage>
</organism>
<name>A0A7K0D1W1_9NOCA</name>
<accession>A0A7K0D1W1</accession>
<keyword evidence="2" id="KW-1185">Reference proteome</keyword>